<dbReference type="PANTHER" id="PTHR33508">
    <property type="entry name" value="UPF0056 MEMBRANE PROTEIN YHCE"/>
    <property type="match status" value="1"/>
</dbReference>
<feature type="transmembrane region" description="Helical" evidence="7">
    <location>
        <begin position="142"/>
        <end position="159"/>
    </location>
</feature>
<keyword evidence="9" id="KW-1185">Reference proteome</keyword>
<accession>A0A133VN18</accession>
<evidence type="ECO:0000256" key="1">
    <source>
        <dbReference type="ARBA" id="ARBA00004651"/>
    </source>
</evidence>
<evidence type="ECO:0000313" key="9">
    <source>
        <dbReference type="Proteomes" id="UP000070256"/>
    </source>
</evidence>
<comment type="caution">
    <text evidence="8">The sequence shown here is derived from an EMBL/GenBank/DDBJ whole genome shotgun (WGS) entry which is preliminary data.</text>
</comment>
<dbReference type="PATRIC" id="fig|1698286.3.peg.276"/>
<evidence type="ECO:0000256" key="2">
    <source>
        <dbReference type="ARBA" id="ARBA00009784"/>
    </source>
</evidence>
<gene>
    <name evidence="8" type="ORF">AKJ58_01700</name>
</gene>
<dbReference type="AlphaFoldDB" id="A0A133VN18"/>
<keyword evidence="3" id="KW-1003">Cell membrane</keyword>
<feature type="transmembrane region" description="Helical" evidence="7">
    <location>
        <begin position="113"/>
        <end position="136"/>
    </location>
</feature>
<reference evidence="8 9" key="1">
    <citation type="journal article" date="2016" name="Sci. Rep.">
        <title>Metabolic traits of an uncultured archaeal lineage -MSBL1- from brine pools of the Red Sea.</title>
        <authorList>
            <person name="Mwirichia R."/>
            <person name="Alam I."/>
            <person name="Rashid M."/>
            <person name="Vinu M."/>
            <person name="Ba-Alawi W."/>
            <person name="Anthony Kamau A."/>
            <person name="Kamanda Ngugi D."/>
            <person name="Goker M."/>
            <person name="Klenk H.P."/>
            <person name="Bajic V."/>
            <person name="Stingl U."/>
        </authorList>
    </citation>
    <scope>NUCLEOTIDE SEQUENCE [LARGE SCALE GENOMIC DNA]</scope>
    <source>
        <strain evidence="8">SCGC-AAA385D11</strain>
    </source>
</reference>
<feature type="transmembrane region" description="Helical" evidence="7">
    <location>
        <begin position="48"/>
        <end position="68"/>
    </location>
</feature>
<feature type="transmembrane region" description="Helical" evidence="7">
    <location>
        <begin position="180"/>
        <end position="199"/>
    </location>
</feature>
<dbReference type="Pfam" id="PF01914">
    <property type="entry name" value="MarC"/>
    <property type="match status" value="1"/>
</dbReference>
<dbReference type="Proteomes" id="UP000070256">
    <property type="component" value="Unassembled WGS sequence"/>
</dbReference>
<comment type="similarity">
    <text evidence="2 7">Belongs to the UPF0056 (MarC) family.</text>
</comment>
<keyword evidence="4 7" id="KW-0812">Transmembrane</keyword>
<keyword evidence="6 7" id="KW-0472">Membrane</keyword>
<name>A0A133VN18_9EURY</name>
<comment type="subcellular location">
    <subcellularLocation>
        <location evidence="1 7">Cell membrane</location>
        <topology evidence="1 7">Multi-pass membrane protein</topology>
    </subcellularLocation>
</comment>
<feature type="transmembrane region" description="Helical" evidence="7">
    <location>
        <begin position="74"/>
        <end position="92"/>
    </location>
</feature>
<protein>
    <recommendedName>
        <fullName evidence="7">UPF0056 membrane protein</fullName>
    </recommendedName>
</protein>
<sequence>MNYLDFFLKAFVTIFVIVDPPGNIPLFMSLTESASDEERNTVSKKATLIAAVLLLFIVLTGNFILEVFRITLDGLRIAGGILLFVISIDILMGERRKRKYVEEGRESIDTDTLATFPIALPLYTGPGAITAGIVLYSTAETMIPKLLVILSIVVTYLIVRVTHMYSDKIIGLLGKSGSNIVARLMAIFLAAIAVEYFFAGVMGKLA</sequence>
<dbReference type="NCBIfam" id="TIGR00427">
    <property type="entry name" value="NAAT family transporter"/>
    <property type="match status" value="1"/>
</dbReference>
<evidence type="ECO:0000256" key="5">
    <source>
        <dbReference type="ARBA" id="ARBA00022989"/>
    </source>
</evidence>
<evidence type="ECO:0000256" key="7">
    <source>
        <dbReference type="RuleBase" id="RU362048"/>
    </source>
</evidence>
<dbReference type="GO" id="GO:0005886">
    <property type="term" value="C:plasma membrane"/>
    <property type="evidence" value="ECO:0007669"/>
    <property type="project" value="UniProtKB-SubCell"/>
</dbReference>
<evidence type="ECO:0000256" key="3">
    <source>
        <dbReference type="ARBA" id="ARBA00022475"/>
    </source>
</evidence>
<dbReference type="InterPro" id="IPR002771">
    <property type="entry name" value="Multi_antbiot-R_MarC"/>
</dbReference>
<organism evidence="8 9">
    <name type="scientific">candidate division MSBL1 archaeon SCGC-AAA385D11</name>
    <dbReference type="NCBI Taxonomy" id="1698286"/>
    <lineage>
        <taxon>Archaea</taxon>
        <taxon>Methanobacteriati</taxon>
        <taxon>Methanobacteriota</taxon>
        <taxon>candidate division MSBL1</taxon>
    </lineage>
</organism>
<keyword evidence="5 7" id="KW-1133">Transmembrane helix</keyword>
<evidence type="ECO:0000313" key="8">
    <source>
        <dbReference type="EMBL" id="KXB07820.1"/>
    </source>
</evidence>
<dbReference type="EMBL" id="LHYK01000032">
    <property type="protein sequence ID" value="KXB07820.1"/>
    <property type="molecule type" value="Genomic_DNA"/>
</dbReference>
<proteinExistence type="inferred from homology"/>
<dbReference type="PANTHER" id="PTHR33508:SF1">
    <property type="entry name" value="UPF0056 MEMBRANE PROTEIN YHCE"/>
    <property type="match status" value="1"/>
</dbReference>
<feature type="transmembrane region" description="Helical" evidence="7">
    <location>
        <begin position="6"/>
        <end position="27"/>
    </location>
</feature>
<evidence type="ECO:0000256" key="4">
    <source>
        <dbReference type="ARBA" id="ARBA00022692"/>
    </source>
</evidence>
<evidence type="ECO:0000256" key="6">
    <source>
        <dbReference type="ARBA" id="ARBA00023136"/>
    </source>
</evidence>